<evidence type="ECO:0000256" key="3">
    <source>
        <dbReference type="ARBA" id="ARBA00007725"/>
    </source>
</evidence>
<dbReference type="NCBIfam" id="TIGR04408">
    <property type="entry name" value="LptG_lptG"/>
    <property type="match status" value="1"/>
</dbReference>
<evidence type="ECO:0000256" key="2">
    <source>
        <dbReference type="ARBA" id="ARBA00004651"/>
    </source>
</evidence>
<dbReference type="EMBL" id="CP043424">
    <property type="protein sequence ID" value="QIW11817.1"/>
    <property type="molecule type" value="Genomic_DNA"/>
</dbReference>
<evidence type="ECO:0000313" key="10">
    <source>
        <dbReference type="EMBL" id="AXA33585.1"/>
    </source>
</evidence>
<dbReference type="Proteomes" id="UP000681131">
    <property type="component" value="Chromosome"/>
</dbReference>
<proteinExistence type="inferred from homology"/>
<dbReference type="InterPro" id="IPR030923">
    <property type="entry name" value="LptG"/>
</dbReference>
<keyword evidence="4" id="KW-1003">Cell membrane</keyword>
<evidence type="ECO:0000256" key="1">
    <source>
        <dbReference type="ARBA" id="ARBA00002265"/>
    </source>
</evidence>
<evidence type="ECO:0000313" key="12">
    <source>
        <dbReference type="Proteomes" id="UP000251120"/>
    </source>
</evidence>
<evidence type="ECO:0000256" key="6">
    <source>
        <dbReference type="ARBA" id="ARBA00022989"/>
    </source>
</evidence>
<dbReference type="EMBL" id="CP021781">
    <property type="protein sequence ID" value="AXA33585.1"/>
    <property type="molecule type" value="Genomic_DNA"/>
</dbReference>
<dbReference type="InterPro" id="IPR005495">
    <property type="entry name" value="LptG/LptF_permease"/>
</dbReference>
<comment type="function">
    <text evidence="1">Part of the ABC transporter complex LptBFG involved in the translocation of lipopolysaccharide (LPS) from the inner membrane to the outer membrane.</text>
</comment>
<feature type="transmembrane region" description="Helical" evidence="9">
    <location>
        <begin position="56"/>
        <end position="82"/>
    </location>
</feature>
<dbReference type="Proteomes" id="UP000251120">
    <property type="component" value="Chromosome"/>
</dbReference>
<reference evidence="11 13" key="2">
    <citation type="submission" date="2019-08" db="EMBL/GenBank/DDBJ databases">
        <title>Complete genome sequences of Francisella adeliensis (FSC1325 and FSC1326).</title>
        <authorList>
            <person name="Ohrman C."/>
            <person name="Uneklint I."/>
            <person name="Vallesi A."/>
            <person name="Karlsson L."/>
            <person name="Sjodin A."/>
        </authorList>
    </citation>
    <scope>NUCLEOTIDE SEQUENCE [LARGE SCALE GENOMIC DNA]</scope>
    <source>
        <strain evidence="11 13">FSC1325</strain>
    </source>
</reference>
<comment type="subunit">
    <text evidence="8">Component of the lipopolysaccharide transport and assembly complex. The LptBFG transporter is composed of two ATP-binding proteins (LptB) and two transmembrane proteins (LptF and LptG).</text>
</comment>
<keyword evidence="5 9" id="KW-0812">Transmembrane</keyword>
<organism evidence="10 12">
    <name type="scientific">Francisella adeliensis</name>
    <dbReference type="NCBI Taxonomy" id="2007306"/>
    <lineage>
        <taxon>Bacteria</taxon>
        <taxon>Pseudomonadati</taxon>
        <taxon>Pseudomonadota</taxon>
        <taxon>Gammaproteobacteria</taxon>
        <taxon>Thiotrichales</taxon>
        <taxon>Francisellaceae</taxon>
        <taxon>Francisella</taxon>
    </lineage>
</organism>
<dbReference type="Pfam" id="PF03739">
    <property type="entry name" value="LptF_LptG"/>
    <property type="match status" value="1"/>
</dbReference>
<evidence type="ECO:0000256" key="7">
    <source>
        <dbReference type="ARBA" id="ARBA00023136"/>
    </source>
</evidence>
<evidence type="ECO:0000313" key="13">
    <source>
        <dbReference type="Proteomes" id="UP000681131"/>
    </source>
</evidence>
<keyword evidence="13" id="KW-1185">Reference proteome</keyword>
<comment type="similarity">
    <text evidence="3">Belongs to the LptF/LptG family.</text>
</comment>
<sequence>MLLNRIDRYIFKTVFSSFLIVTIIFCILFFIFTYLAQVSNDDTGASTFDLILITLYQLPGILYTLLPACAMVGALMGLSLLANSSEIIILRASGFSTAQISKGVILVGIIGSMATVLFGGYIAPVLQKLSDTSKVAYNTHNIWLKTPNGIMHIGEIDSKKQVALDIRKFIIKDNELKEIRFAEKAKYTNDNSADVFSISKVVFPNKDAEKGIDVSTKIKQDKWENPLPLSVAQVITINDNDYLNFSQLSRYMLSESQARDSALNLKFWQEVFQPLSLMVLILLAVPLSIGSTRSSTLIIKLLLGAFFGFAFFIFNQIFGPISLILHLPPILGAAAPTFIAICLLIFLFMKAKET</sequence>
<feature type="transmembrane region" description="Helical" evidence="9">
    <location>
        <begin position="9"/>
        <end position="36"/>
    </location>
</feature>
<protein>
    <submittedName>
        <fullName evidence="10">LPS export ABC transporter permease LptG</fullName>
    </submittedName>
</protein>
<feature type="transmembrane region" description="Helical" evidence="9">
    <location>
        <begin position="297"/>
        <end position="318"/>
    </location>
</feature>
<dbReference type="GO" id="GO:0043190">
    <property type="term" value="C:ATP-binding cassette (ABC) transporter complex"/>
    <property type="evidence" value="ECO:0007669"/>
    <property type="project" value="InterPro"/>
</dbReference>
<evidence type="ECO:0000256" key="9">
    <source>
        <dbReference type="SAM" id="Phobius"/>
    </source>
</evidence>
<dbReference type="GO" id="GO:0015920">
    <property type="term" value="P:lipopolysaccharide transport"/>
    <property type="evidence" value="ECO:0007669"/>
    <property type="project" value="TreeGrafter"/>
</dbReference>
<evidence type="ECO:0000313" key="11">
    <source>
        <dbReference type="EMBL" id="QIW11817.1"/>
    </source>
</evidence>
<dbReference type="GO" id="GO:0055085">
    <property type="term" value="P:transmembrane transport"/>
    <property type="evidence" value="ECO:0007669"/>
    <property type="project" value="InterPro"/>
</dbReference>
<name>A0A2Z4XYS1_9GAMM</name>
<dbReference type="OrthoDB" id="9776227at2"/>
<keyword evidence="7 9" id="KW-0472">Membrane</keyword>
<comment type="subcellular location">
    <subcellularLocation>
        <location evidence="2">Cell membrane</location>
        <topology evidence="2">Multi-pass membrane protein</topology>
    </subcellularLocation>
</comment>
<keyword evidence="6 9" id="KW-1133">Transmembrane helix</keyword>
<reference evidence="10 12" key="1">
    <citation type="submission" date="2017-06" db="EMBL/GenBank/DDBJ databases">
        <title>Complete genome of Francisella adeliensis.</title>
        <authorList>
            <person name="Vallesi A."/>
            <person name="Sjodin A."/>
        </authorList>
    </citation>
    <scope>NUCLEOTIDE SEQUENCE [LARGE SCALE GENOMIC DNA]</scope>
    <source>
        <strain evidence="10 12">FDC440</strain>
    </source>
</reference>
<dbReference type="AlphaFoldDB" id="A0A2Z4XYS1"/>
<evidence type="ECO:0000256" key="8">
    <source>
        <dbReference type="ARBA" id="ARBA00026081"/>
    </source>
</evidence>
<dbReference type="KEGG" id="fad:CDH04_03805"/>
<feature type="transmembrane region" description="Helical" evidence="9">
    <location>
        <begin position="103"/>
        <end position="123"/>
    </location>
</feature>
<dbReference type="RefSeq" id="WP_112869758.1">
    <property type="nucleotide sequence ID" value="NZ_CP021781.1"/>
</dbReference>
<evidence type="ECO:0000256" key="5">
    <source>
        <dbReference type="ARBA" id="ARBA00022692"/>
    </source>
</evidence>
<dbReference type="PANTHER" id="PTHR33529">
    <property type="entry name" value="SLR0882 PROTEIN-RELATED"/>
    <property type="match status" value="1"/>
</dbReference>
<accession>A0A2Z4XYS1</accession>
<gene>
    <name evidence="10" type="primary">lptG</name>
    <name evidence="10" type="ORF">CDH04_03805</name>
    <name evidence="11" type="ORF">FZC43_03805</name>
</gene>
<evidence type="ECO:0000256" key="4">
    <source>
        <dbReference type="ARBA" id="ARBA00022475"/>
    </source>
</evidence>
<feature type="transmembrane region" description="Helical" evidence="9">
    <location>
        <begin position="330"/>
        <end position="349"/>
    </location>
</feature>
<feature type="transmembrane region" description="Helical" evidence="9">
    <location>
        <begin position="271"/>
        <end position="290"/>
    </location>
</feature>
<dbReference type="PANTHER" id="PTHR33529:SF2">
    <property type="entry name" value="LIPOPOLYSACCHARIDE EXPORT SYSTEM PERMEASE PROTEIN LPTG"/>
    <property type="match status" value="1"/>
</dbReference>